<evidence type="ECO:0000313" key="3">
    <source>
        <dbReference type="Proteomes" id="UP001267290"/>
    </source>
</evidence>
<accession>A0ABU1NRF7</accession>
<dbReference type="EMBL" id="JAVDSB010000001">
    <property type="protein sequence ID" value="MDR6550034.1"/>
    <property type="molecule type" value="Genomic_DNA"/>
</dbReference>
<keyword evidence="3" id="KW-1185">Reference proteome</keyword>
<feature type="coiled-coil region" evidence="1">
    <location>
        <begin position="34"/>
        <end position="61"/>
    </location>
</feature>
<gene>
    <name evidence="2" type="ORF">J2736_001217</name>
</gene>
<reference evidence="2 3" key="1">
    <citation type="submission" date="2023-07" db="EMBL/GenBank/DDBJ databases">
        <title>Sorghum-associated microbial communities from plants grown in Nebraska, USA.</title>
        <authorList>
            <person name="Schachtman D."/>
        </authorList>
    </citation>
    <scope>NUCLEOTIDE SEQUENCE [LARGE SCALE GENOMIC DNA]</scope>
    <source>
        <strain evidence="2 3">CC258</strain>
    </source>
</reference>
<protein>
    <submittedName>
        <fullName evidence="2">Uncharacterized protein</fullName>
    </submittedName>
</protein>
<comment type="caution">
    <text evidence="2">The sequence shown here is derived from an EMBL/GenBank/DDBJ whole genome shotgun (WGS) entry which is preliminary data.</text>
</comment>
<evidence type="ECO:0000256" key="1">
    <source>
        <dbReference type="SAM" id="Coils"/>
    </source>
</evidence>
<keyword evidence="1" id="KW-0175">Coiled coil</keyword>
<organism evidence="2 3">
    <name type="scientific">Paenibacillus qinlingensis</name>
    <dbReference type="NCBI Taxonomy" id="1837343"/>
    <lineage>
        <taxon>Bacteria</taxon>
        <taxon>Bacillati</taxon>
        <taxon>Bacillota</taxon>
        <taxon>Bacilli</taxon>
        <taxon>Bacillales</taxon>
        <taxon>Paenibacillaceae</taxon>
        <taxon>Paenibacillus</taxon>
    </lineage>
</organism>
<evidence type="ECO:0000313" key="2">
    <source>
        <dbReference type="EMBL" id="MDR6550034.1"/>
    </source>
</evidence>
<name>A0ABU1NRF7_9BACL</name>
<proteinExistence type="predicted"/>
<sequence>MATKVISDEELMLLLSPICQTTANELQKKPKLTMKLLYELIKKLKEENMILTDRLTEYEHKIDLLLDSKSEVAASLALPLLEERGTAIEISSQPISVPPSSYLVPRSIRHPEKKKTPMWFLFVKSSVRFLFRRRRGVLF</sequence>
<dbReference type="RefSeq" id="WP_310224396.1">
    <property type="nucleotide sequence ID" value="NZ_JAVDSB010000001.1"/>
</dbReference>
<dbReference type="Proteomes" id="UP001267290">
    <property type="component" value="Unassembled WGS sequence"/>
</dbReference>